<evidence type="ECO:0000256" key="4">
    <source>
        <dbReference type="ARBA" id="ARBA00022490"/>
    </source>
</evidence>
<evidence type="ECO:0000313" key="12">
    <source>
        <dbReference type="Ensembl" id="ENSPMEP00000032975.1"/>
    </source>
</evidence>
<dbReference type="PANTHER" id="PTHR10779">
    <property type="entry name" value="DYNEIN LIGHT CHAIN ROADBLOCK"/>
    <property type="match status" value="1"/>
</dbReference>
<protein>
    <recommendedName>
        <fullName evidence="10">Dynein light chain roadblock</fullName>
    </recommendedName>
</protein>
<evidence type="ECO:0000256" key="2">
    <source>
        <dbReference type="ARBA" id="ARBA00007191"/>
    </source>
</evidence>
<comment type="function">
    <text evidence="9">Acts as one of several non-catalytic accessory components of the cytoplasmic dynein 1 complex that are thought to be involved in linking dynein to cargos and to adapter proteins that regulate dynein function. Cytoplasmic dynein 1 acts as a motor for the intracellular retrograde motility of vesicles and organelles along microtubules.</text>
</comment>
<evidence type="ECO:0000256" key="6">
    <source>
        <dbReference type="ARBA" id="ARBA00023017"/>
    </source>
</evidence>
<dbReference type="FunFam" id="3.30.450.30:FF:000002">
    <property type="entry name" value="Dynein light chain roadblock"/>
    <property type="match status" value="1"/>
</dbReference>
<keyword evidence="8 10" id="KW-0206">Cytoskeleton</keyword>
<proteinExistence type="inferred from homology"/>
<reference evidence="12" key="1">
    <citation type="submission" date="2025-08" db="UniProtKB">
        <authorList>
            <consortium name="Ensembl"/>
        </authorList>
    </citation>
    <scope>IDENTIFICATION</scope>
</reference>
<dbReference type="InterPro" id="IPR016561">
    <property type="entry name" value="DYNLRB1/2"/>
</dbReference>
<evidence type="ECO:0000256" key="7">
    <source>
        <dbReference type="ARBA" id="ARBA00023175"/>
    </source>
</evidence>
<evidence type="ECO:0000256" key="8">
    <source>
        <dbReference type="ARBA" id="ARBA00023212"/>
    </source>
</evidence>
<name>A0A3B3Z141_9TELE</name>
<keyword evidence="13" id="KW-1185">Reference proteome</keyword>
<dbReference type="STRING" id="48701.ENSPMEP00000032975"/>
<dbReference type="GO" id="GO:0007018">
    <property type="term" value="P:microtubule-based movement"/>
    <property type="evidence" value="ECO:0007669"/>
    <property type="project" value="UniProtKB-UniRule"/>
</dbReference>
<keyword evidence="7 10" id="KW-0505">Motor protein</keyword>
<organism evidence="12 13">
    <name type="scientific">Poecilia mexicana</name>
    <dbReference type="NCBI Taxonomy" id="48701"/>
    <lineage>
        <taxon>Eukaryota</taxon>
        <taxon>Metazoa</taxon>
        <taxon>Chordata</taxon>
        <taxon>Craniata</taxon>
        <taxon>Vertebrata</taxon>
        <taxon>Euteleostomi</taxon>
        <taxon>Actinopterygii</taxon>
        <taxon>Neopterygii</taxon>
        <taxon>Teleostei</taxon>
        <taxon>Neoteleostei</taxon>
        <taxon>Acanthomorphata</taxon>
        <taxon>Ovalentaria</taxon>
        <taxon>Atherinomorphae</taxon>
        <taxon>Cyprinodontiformes</taxon>
        <taxon>Poeciliidae</taxon>
        <taxon>Poeciliinae</taxon>
        <taxon>Poecilia</taxon>
    </lineage>
</organism>
<sequence>MSFRRKKGAEVEETLKRIQSQKGVQGIIIVNSEGIPVKSTLDNQSTVQYSALIHQLVMKARSTLRDIDPQNDLTFLRVRSKKNEIMIAPDKDYFLIVIQNPSA</sequence>
<keyword evidence="3 10" id="KW-0813">Transport</keyword>
<accession>A0A3B3Z141</accession>
<keyword evidence="6 10" id="KW-0243">Dynein</keyword>
<evidence type="ECO:0000259" key="11">
    <source>
        <dbReference type="SMART" id="SM00960"/>
    </source>
</evidence>
<dbReference type="SUPFAM" id="SSF103196">
    <property type="entry name" value="Roadblock/LC7 domain"/>
    <property type="match status" value="1"/>
</dbReference>
<evidence type="ECO:0000256" key="10">
    <source>
        <dbReference type="PIRNR" id="PIRNR009998"/>
    </source>
</evidence>
<dbReference type="GO" id="GO:0005874">
    <property type="term" value="C:microtubule"/>
    <property type="evidence" value="ECO:0007669"/>
    <property type="project" value="UniProtKB-UniRule"/>
</dbReference>
<evidence type="ECO:0000256" key="1">
    <source>
        <dbReference type="ARBA" id="ARBA00004245"/>
    </source>
</evidence>
<evidence type="ECO:0000256" key="9">
    <source>
        <dbReference type="ARBA" id="ARBA00025362"/>
    </source>
</evidence>
<dbReference type="Ensembl" id="ENSPMET00000034145.1">
    <property type="protein sequence ID" value="ENSPMEP00000032975.1"/>
    <property type="gene ID" value="ENSPMEG00000021241.1"/>
</dbReference>
<dbReference type="Proteomes" id="UP000261480">
    <property type="component" value="Unplaced"/>
</dbReference>
<feature type="domain" description="Roadblock/LAMTOR2" evidence="11">
    <location>
        <begin position="11"/>
        <end position="99"/>
    </location>
</feature>
<evidence type="ECO:0000313" key="13">
    <source>
        <dbReference type="Proteomes" id="UP000261480"/>
    </source>
</evidence>
<dbReference type="PIRSF" id="PIRSF009998">
    <property type="entry name" value="DLC7"/>
    <property type="match status" value="1"/>
</dbReference>
<dbReference type="GO" id="GO:0005868">
    <property type="term" value="C:cytoplasmic dynein complex"/>
    <property type="evidence" value="ECO:0007669"/>
    <property type="project" value="UniProtKB-UniRule"/>
</dbReference>
<keyword evidence="4 10" id="KW-0963">Cytoplasm</keyword>
<reference evidence="12" key="2">
    <citation type="submission" date="2025-09" db="UniProtKB">
        <authorList>
            <consortium name="Ensembl"/>
        </authorList>
    </citation>
    <scope>IDENTIFICATION</scope>
</reference>
<dbReference type="GO" id="GO:0005737">
    <property type="term" value="C:cytoplasm"/>
    <property type="evidence" value="ECO:0007669"/>
    <property type="project" value="UniProtKB-UniRule"/>
</dbReference>
<dbReference type="InterPro" id="IPR004942">
    <property type="entry name" value="Roadblock/LAMTOR2_dom"/>
</dbReference>
<keyword evidence="5 10" id="KW-0493">Microtubule</keyword>
<evidence type="ECO:0000256" key="3">
    <source>
        <dbReference type="ARBA" id="ARBA00022448"/>
    </source>
</evidence>
<dbReference type="Pfam" id="PF03259">
    <property type="entry name" value="Robl_LC7"/>
    <property type="match status" value="1"/>
</dbReference>
<comment type="similarity">
    <text evidence="2 10">Belongs to the GAMAD family.</text>
</comment>
<dbReference type="SMART" id="SM00960">
    <property type="entry name" value="Robl_LC7"/>
    <property type="match status" value="1"/>
</dbReference>
<evidence type="ECO:0000256" key="5">
    <source>
        <dbReference type="ARBA" id="ARBA00022701"/>
    </source>
</evidence>
<dbReference type="GO" id="GO:0045505">
    <property type="term" value="F:dynein intermediate chain binding"/>
    <property type="evidence" value="ECO:0007669"/>
    <property type="project" value="UniProtKB-UniRule"/>
</dbReference>
<dbReference type="Gene3D" id="3.30.450.30">
    <property type="entry name" value="Dynein light chain 2a, cytoplasmic"/>
    <property type="match status" value="1"/>
</dbReference>
<comment type="subcellular location">
    <subcellularLocation>
        <location evidence="1 10">Cytoplasm</location>
        <location evidence="1 10">Cytoskeleton</location>
    </subcellularLocation>
</comment>
<dbReference type="AlphaFoldDB" id="A0A3B3Z141"/>